<accession>A0A212LXD2</accession>
<keyword evidence="4 6" id="KW-1133">Transmembrane helix</keyword>
<evidence type="ECO:0000256" key="5">
    <source>
        <dbReference type="ARBA" id="ARBA00023136"/>
    </source>
</evidence>
<comment type="subcellular location">
    <subcellularLocation>
        <location evidence="1">Cell membrane</location>
        <topology evidence="1">Multi-pass membrane protein</topology>
    </subcellularLocation>
</comment>
<feature type="transmembrane region" description="Helical" evidence="6">
    <location>
        <begin position="121"/>
        <end position="142"/>
    </location>
</feature>
<proteinExistence type="predicted"/>
<dbReference type="PANTHER" id="PTHR40064">
    <property type="entry name" value="MEMBRANE PROTEIN-RELATED"/>
    <property type="match status" value="1"/>
</dbReference>
<dbReference type="PANTHER" id="PTHR40064:SF1">
    <property type="entry name" value="MEMBRANE PROTEIN"/>
    <property type="match status" value="1"/>
</dbReference>
<dbReference type="InterPro" id="IPR052984">
    <property type="entry name" value="UPF0421"/>
</dbReference>
<gene>
    <name evidence="7" type="ORF">KL86SPO_50014</name>
</gene>
<feature type="transmembrane region" description="Helical" evidence="6">
    <location>
        <begin position="55"/>
        <end position="73"/>
    </location>
</feature>
<feature type="transmembrane region" description="Helical" evidence="6">
    <location>
        <begin position="85"/>
        <end position="109"/>
    </location>
</feature>
<dbReference type="GO" id="GO:0005886">
    <property type="term" value="C:plasma membrane"/>
    <property type="evidence" value="ECO:0007669"/>
    <property type="project" value="UniProtKB-SubCell"/>
</dbReference>
<keyword evidence="2" id="KW-1003">Cell membrane</keyword>
<organism evidence="7">
    <name type="scientific">uncultured Sporomusa sp</name>
    <dbReference type="NCBI Taxonomy" id="307249"/>
    <lineage>
        <taxon>Bacteria</taxon>
        <taxon>Bacillati</taxon>
        <taxon>Bacillota</taxon>
        <taxon>Negativicutes</taxon>
        <taxon>Selenomonadales</taxon>
        <taxon>Sporomusaceae</taxon>
        <taxon>Sporomusa</taxon>
        <taxon>environmental samples</taxon>
    </lineage>
</organism>
<keyword evidence="5 6" id="KW-0472">Membrane</keyword>
<sequence length="364" mass="41091">MKIGARIIKTGIAVTITMFICNTLNLEPAFFGAVSAIVNMQPSILLTIESAKDQVMVHILGVSVGLICGYTLGNHPIIMGLVTILLIYLHIKFNFQSSITMGIIAALFILSSSAEQFLPHALMRTAVIFVGLLVAMLVNITLWPPRYQQQLKEQLQKSNQQIVRYFCQAIQDYVELEDTQPPLRLELKESVHAINKESRKLMNFMRREGELVKPGASEQEDWLALAEKLIDYNQSLLRKADRVYEILPPRFERRLQLGSPPIAPSFRVILELLASSCNTITRVNEKILSVIIDGAAVEPEEINEEYWEKLTQAIEQFQADPNNIDYVHPLLDIAVTANEIKWASRQAKKLLADIVQQTTDSHEN</sequence>
<evidence type="ECO:0000256" key="4">
    <source>
        <dbReference type="ARBA" id="ARBA00022989"/>
    </source>
</evidence>
<evidence type="ECO:0008006" key="8">
    <source>
        <dbReference type="Google" id="ProtNLM"/>
    </source>
</evidence>
<protein>
    <recommendedName>
        <fullName evidence="8">Aromatic acid exporter family member 1</fullName>
    </recommendedName>
</protein>
<reference evidence="7" key="1">
    <citation type="submission" date="2016-08" db="EMBL/GenBank/DDBJ databases">
        <authorList>
            <person name="Seilhamer J.J."/>
        </authorList>
    </citation>
    <scope>NUCLEOTIDE SEQUENCE</scope>
    <source>
        <strain evidence="7">86</strain>
    </source>
</reference>
<keyword evidence="3 6" id="KW-0812">Transmembrane</keyword>
<dbReference type="RefSeq" id="WP_075756509.1">
    <property type="nucleotide sequence ID" value="NZ_LT608335.1"/>
</dbReference>
<evidence type="ECO:0000256" key="3">
    <source>
        <dbReference type="ARBA" id="ARBA00022692"/>
    </source>
</evidence>
<feature type="transmembrane region" description="Helical" evidence="6">
    <location>
        <begin position="12"/>
        <end position="35"/>
    </location>
</feature>
<evidence type="ECO:0000256" key="1">
    <source>
        <dbReference type="ARBA" id="ARBA00004651"/>
    </source>
</evidence>
<evidence type="ECO:0000256" key="2">
    <source>
        <dbReference type="ARBA" id="ARBA00022475"/>
    </source>
</evidence>
<dbReference type="EMBL" id="FMJE01000005">
    <property type="protein sequence ID" value="SCM82243.1"/>
    <property type="molecule type" value="Genomic_DNA"/>
</dbReference>
<dbReference type="AlphaFoldDB" id="A0A212LXD2"/>
<dbReference type="Pfam" id="PF06081">
    <property type="entry name" value="ArAE_1"/>
    <property type="match status" value="1"/>
</dbReference>
<evidence type="ECO:0000256" key="6">
    <source>
        <dbReference type="SAM" id="Phobius"/>
    </source>
</evidence>
<evidence type="ECO:0000313" key="7">
    <source>
        <dbReference type="EMBL" id="SCM82243.1"/>
    </source>
</evidence>
<dbReference type="InterPro" id="IPR010343">
    <property type="entry name" value="ArAE_1"/>
</dbReference>
<name>A0A212LXD2_9FIRM</name>